<dbReference type="GO" id="GO:0016787">
    <property type="term" value="F:hydrolase activity"/>
    <property type="evidence" value="ECO:0007669"/>
    <property type="project" value="InterPro"/>
</dbReference>
<proteinExistence type="predicted"/>
<dbReference type="Proteomes" id="UP000243937">
    <property type="component" value="Chromosome"/>
</dbReference>
<dbReference type="InterPro" id="IPR029021">
    <property type="entry name" value="Prot-tyrosine_phosphatase-like"/>
</dbReference>
<reference evidence="2 3" key="1">
    <citation type="journal article" date="2014" name="Int. J. Syst. Evol. Microbiol.">
        <title>Oceanisphaera profunda sp. nov., a marine bacterium isolated from deep-sea sediment, and emended description of the genus Oceanisphaera.</title>
        <authorList>
            <person name="Xu Z."/>
            <person name="Zhang X.Y."/>
            <person name="Su H.N."/>
            <person name="Yu Z.C."/>
            <person name="Liu C."/>
            <person name="Li H."/>
            <person name="Chen X.L."/>
            <person name="Song X.Y."/>
            <person name="Xie B.B."/>
            <person name="Qin Q.L."/>
            <person name="Zhou B.C."/>
            <person name="Shi M."/>
            <person name="Huang Y."/>
            <person name="Zhang Y.Z."/>
        </authorList>
    </citation>
    <scope>NUCLEOTIDE SEQUENCE [LARGE SCALE GENOMIC DNA]</scope>
    <source>
        <strain evidence="2 3">SM1222</strain>
    </source>
</reference>
<feature type="domain" description="Beta-lactamase hydrolase-like protein phosphatase-like" evidence="1">
    <location>
        <begin position="2"/>
        <end position="113"/>
    </location>
</feature>
<evidence type="ECO:0000259" key="1">
    <source>
        <dbReference type="Pfam" id="PF04273"/>
    </source>
</evidence>
<dbReference type="EMBL" id="CP021377">
    <property type="protein sequence ID" value="ART82144.1"/>
    <property type="molecule type" value="Genomic_DNA"/>
</dbReference>
<dbReference type="SUPFAM" id="SSF52799">
    <property type="entry name" value="(Phosphotyrosine protein) phosphatases II"/>
    <property type="match status" value="1"/>
</dbReference>
<evidence type="ECO:0000313" key="2">
    <source>
        <dbReference type="EMBL" id="ART82144.1"/>
    </source>
</evidence>
<accession>A0A1Y0D4A9</accession>
<dbReference type="Gene3D" id="3.90.190.10">
    <property type="entry name" value="Protein tyrosine phosphatase superfamily"/>
    <property type="match status" value="1"/>
</dbReference>
<evidence type="ECO:0000313" key="3">
    <source>
        <dbReference type="Proteomes" id="UP000243937"/>
    </source>
</evidence>
<dbReference type="RefSeq" id="WP_087035256.1">
    <property type="nucleotide sequence ID" value="NZ_CP021377.1"/>
</dbReference>
<dbReference type="NCBIfam" id="TIGR01244">
    <property type="entry name" value="TIGR01244 family sulfur transferase"/>
    <property type="match status" value="1"/>
</dbReference>
<gene>
    <name evidence="2" type="ORF">CBP31_05465</name>
</gene>
<dbReference type="KEGG" id="opf:CBP31_05465"/>
<protein>
    <submittedName>
        <fullName evidence="2">TIGR01244 family protein</fullName>
    </submittedName>
</protein>
<keyword evidence="3" id="KW-1185">Reference proteome</keyword>
<organism evidence="2 3">
    <name type="scientific">Oceanisphaera profunda</name>
    <dbReference type="NCBI Taxonomy" id="1416627"/>
    <lineage>
        <taxon>Bacteria</taxon>
        <taxon>Pseudomonadati</taxon>
        <taxon>Pseudomonadota</taxon>
        <taxon>Gammaproteobacteria</taxon>
        <taxon>Aeromonadales</taxon>
        <taxon>Aeromonadaceae</taxon>
        <taxon>Oceanisphaera</taxon>
    </lineage>
</organism>
<sequence length="144" mass="15642">MDIKSVTDSLSVTDQVTSDDLLTLKNAGYGTIICNRPDGEAPEQPAAESLAERAKELGLHWHWLPIKPGEFSEQEIAQFAELLQQAERNKEPVLAFCRTGTRSITLWALSQAASVPSAQLVQQASAAGYDLSGLAPRLESAYRS</sequence>
<dbReference type="AlphaFoldDB" id="A0A1Y0D4A9"/>
<dbReference type="Pfam" id="PF04273">
    <property type="entry name" value="BLH_phosphatase"/>
    <property type="match status" value="1"/>
</dbReference>
<dbReference type="OrthoDB" id="9802771at2"/>
<dbReference type="InterPro" id="IPR005939">
    <property type="entry name" value="BLH_phosphatase-like"/>
</dbReference>
<name>A0A1Y0D4A9_9GAMM</name>